<dbReference type="InterPro" id="IPR018114">
    <property type="entry name" value="TRYPSIN_HIS"/>
</dbReference>
<protein>
    <submittedName>
        <fullName evidence="3">Trypsin</fullName>
    </submittedName>
</protein>
<feature type="chain" id="PRO_5012312032" evidence="1">
    <location>
        <begin position="26"/>
        <end position="282"/>
    </location>
</feature>
<evidence type="ECO:0000313" key="3">
    <source>
        <dbReference type="EMBL" id="PAJ68237.1"/>
    </source>
</evidence>
<dbReference type="RefSeq" id="WP_095278938.1">
    <property type="nucleotide sequence ID" value="NZ_CP047655.1"/>
</dbReference>
<dbReference type="InterPro" id="IPR043504">
    <property type="entry name" value="Peptidase_S1_PA_chymotrypsin"/>
</dbReference>
<reference evidence="3 4" key="1">
    <citation type="submission" date="2017-08" db="EMBL/GenBank/DDBJ databases">
        <authorList>
            <person name="de Groot N.N."/>
        </authorList>
    </citation>
    <scope>NUCLEOTIDE SEQUENCE [LARGE SCALE GENOMIC DNA]</scope>
    <source>
        <strain evidence="3 4">NBT06-6</strain>
    </source>
</reference>
<proteinExistence type="predicted"/>
<dbReference type="InterPro" id="IPR001254">
    <property type="entry name" value="Trypsin_dom"/>
</dbReference>
<evidence type="ECO:0000256" key="1">
    <source>
        <dbReference type="SAM" id="SignalP"/>
    </source>
</evidence>
<feature type="domain" description="Peptidase S1" evidence="2">
    <location>
        <begin position="117"/>
        <end position="241"/>
    </location>
</feature>
<keyword evidence="1" id="KW-0732">Signal</keyword>
<dbReference type="Gene3D" id="2.40.10.10">
    <property type="entry name" value="Trypsin-like serine proteases"/>
    <property type="match status" value="2"/>
</dbReference>
<dbReference type="Pfam" id="PF00089">
    <property type="entry name" value="Trypsin"/>
    <property type="match status" value="1"/>
</dbReference>
<dbReference type="GO" id="GO:0004252">
    <property type="term" value="F:serine-type endopeptidase activity"/>
    <property type="evidence" value="ECO:0007669"/>
    <property type="project" value="InterPro"/>
</dbReference>
<gene>
    <name evidence="3" type="ORF">CIG21_11315</name>
</gene>
<dbReference type="PROSITE" id="PS00134">
    <property type="entry name" value="TRYPSIN_HIS"/>
    <property type="match status" value="1"/>
</dbReference>
<name>A0A269PAE3_9CORY</name>
<evidence type="ECO:0000313" key="4">
    <source>
        <dbReference type="Proteomes" id="UP000215771"/>
    </source>
</evidence>
<organism evidence="3 4">
    <name type="scientific">Corynebacterium hadale</name>
    <dbReference type="NCBI Taxonomy" id="2026255"/>
    <lineage>
        <taxon>Bacteria</taxon>
        <taxon>Bacillati</taxon>
        <taxon>Actinomycetota</taxon>
        <taxon>Actinomycetes</taxon>
        <taxon>Mycobacteriales</taxon>
        <taxon>Corynebacteriaceae</taxon>
        <taxon>Corynebacterium</taxon>
    </lineage>
</organism>
<dbReference type="GO" id="GO:0006508">
    <property type="term" value="P:proteolysis"/>
    <property type="evidence" value="ECO:0007669"/>
    <property type="project" value="InterPro"/>
</dbReference>
<accession>A0A269PAE3</accession>
<comment type="caution">
    <text evidence="3">The sequence shown here is derived from an EMBL/GenBank/DDBJ whole genome shotgun (WGS) entry which is preliminary data.</text>
</comment>
<sequence length="282" mass="29733">MIRRRIAALITAFAVAALPAAPANAGEAPAPQPAPIDPNYTWHDDPISKVLAGKPFADYVLHRVPGSFHDAPRIPRESNEALQRGNSLYGPGTPIYVGEGDNEVMCTVAVAGYGEHGNKYALTAGHCGKVGDPVSSADSWQVGHSGNIVKVNERLDYALIELGSNAEVTRSYDGVTINHLGSAPVKPGKNVCKKGVASGETCGITWSDWNVQNVNQVCAMQGDSGAPLYTDDRLVGMINGGLFPAPFDVQCTTPLQGPIYAPTSAARMDAILADLNNGFRLP</sequence>
<dbReference type="Proteomes" id="UP000215771">
    <property type="component" value="Unassembled WGS sequence"/>
</dbReference>
<feature type="signal peptide" evidence="1">
    <location>
        <begin position="1"/>
        <end position="25"/>
    </location>
</feature>
<dbReference type="SUPFAM" id="SSF50494">
    <property type="entry name" value="Trypsin-like serine proteases"/>
    <property type="match status" value="1"/>
</dbReference>
<dbReference type="EMBL" id="NQMQ01000031">
    <property type="protein sequence ID" value="PAJ68237.1"/>
    <property type="molecule type" value="Genomic_DNA"/>
</dbReference>
<evidence type="ECO:0000259" key="2">
    <source>
        <dbReference type="Pfam" id="PF00089"/>
    </source>
</evidence>
<dbReference type="CDD" id="cd21112">
    <property type="entry name" value="alphaLP-like"/>
    <property type="match status" value="1"/>
</dbReference>
<dbReference type="InterPro" id="IPR009003">
    <property type="entry name" value="Peptidase_S1_PA"/>
</dbReference>
<dbReference type="AlphaFoldDB" id="A0A269PAE3"/>